<accession>D7UDY9</accession>
<sequence length="47" mass="5425">MVVVKEKLNTASSRVVGDQKNLKSGTFYIVSIMRNFIFSYINWKQLA</sequence>
<dbReference type="AlphaFoldDB" id="D7UDY9"/>
<dbReference type="EMBL" id="FN596773">
    <property type="protein sequence ID" value="CBI40954.3"/>
    <property type="molecule type" value="Genomic_DNA"/>
</dbReference>
<dbReference type="HOGENOM" id="CLU_215544_0_0_1"/>
<proteinExistence type="predicted"/>
<protein>
    <submittedName>
        <fullName evidence="1">Uncharacterized protein</fullName>
    </submittedName>
</protein>
<dbReference type="PaxDb" id="29760-VIT_00s0192g00010.t01"/>
<organism evidence="1 2">
    <name type="scientific">Vitis vinifera</name>
    <name type="common">Grape</name>
    <dbReference type="NCBI Taxonomy" id="29760"/>
    <lineage>
        <taxon>Eukaryota</taxon>
        <taxon>Viridiplantae</taxon>
        <taxon>Streptophyta</taxon>
        <taxon>Embryophyta</taxon>
        <taxon>Tracheophyta</taxon>
        <taxon>Spermatophyta</taxon>
        <taxon>Magnoliopsida</taxon>
        <taxon>eudicotyledons</taxon>
        <taxon>Gunneridae</taxon>
        <taxon>Pentapetalae</taxon>
        <taxon>rosids</taxon>
        <taxon>Vitales</taxon>
        <taxon>Vitaceae</taxon>
        <taxon>Viteae</taxon>
        <taxon>Vitis</taxon>
    </lineage>
</organism>
<evidence type="ECO:0000313" key="1">
    <source>
        <dbReference type="EMBL" id="CBI40954.3"/>
    </source>
</evidence>
<name>D7UDY9_VITVI</name>
<reference evidence="2" key="1">
    <citation type="journal article" date="2007" name="Nature">
        <title>The grapevine genome sequence suggests ancestral hexaploidization in major angiosperm phyla.</title>
        <authorList>
            <consortium name="The French-Italian Public Consortium for Grapevine Genome Characterization."/>
            <person name="Jaillon O."/>
            <person name="Aury J.-M."/>
            <person name="Noel B."/>
            <person name="Policriti A."/>
            <person name="Clepet C."/>
            <person name="Casagrande A."/>
            <person name="Choisne N."/>
            <person name="Aubourg S."/>
            <person name="Vitulo N."/>
            <person name="Jubin C."/>
            <person name="Vezzi A."/>
            <person name="Legeai F."/>
            <person name="Hugueney P."/>
            <person name="Dasilva C."/>
            <person name="Horner D."/>
            <person name="Mica E."/>
            <person name="Jublot D."/>
            <person name="Poulain J."/>
            <person name="Bruyere C."/>
            <person name="Billault A."/>
            <person name="Segurens B."/>
            <person name="Gouyvenoux M."/>
            <person name="Ugarte E."/>
            <person name="Cattonaro F."/>
            <person name="Anthouard V."/>
            <person name="Vico V."/>
            <person name="Del Fabbro C."/>
            <person name="Alaux M."/>
            <person name="Di Gaspero G."/>
            <person name="Dumas V."/>
            <person name="Felice N."/>
            <person name="Paillard S."/>
            <person name="Juman I."/>
            <person name="Moroldo M."/>
            <person name="Scalabrin S."/>
            <person name="Canaguier A."/>
            <person name="Le Clainche I."/>
            <person name="Malacrida G."/>
            <person name="Durand E."/>
            <person name="Pesole G."/>
            <person name="Laucou V."/>
            <person name="Chatelet P."/>
            <person name="Merdinoglu D."/>
            <person name="Delledonne M."/>
            <person name="Pezzotti M."/>
            <person name="Lecharny A."/>
            <person name="Scarpelli C."/>
            <person name="Artiguenave F."/>
            <person name="Pe M.E."/>
            <person name="Valle G."/>
            <person name="Morgante M."/>
            <person name="Caboche M."/>
            <person name="Adam-Blondon A.-F."/>
            <person name="Weissenbach J."/>
            <person name="Quetier F."/>
            <person name="Wincker P."/>
        </authorList>
    </citation>
    <scope>NUCLEOTIDE SEQUENCE [LARGE SCALE GENOMIC DNA]</scope>
    <source>
        <strain evidence="2">cv. Pinot noir / PN40024</strain>
    </source>
</reference>
<gene>
    <name evidence="1" type="ORF">VIT_00s0192g00010</name>
</gene>
<dbReference type="InParanoid" id="D7UDY9"/>
<keyword evidence="2" id="KW-1185">Reference proteome</keyword>
<evidence type="ECO:0000313" key="2">
    <source>
        <dbReference type="Proteomes" id="UP000009183"/>
    </source>
</evidence>
<dbReference type="Proteomes" id="UP000009183">
    <property type="component" value="Unassembled WGS sequence, unordered"/>
</dbReference>